<evidence type="ECO:0000313" key="8">
    <source>
        <dbReference type="EMBL" id="GAP64058.1"/>
    </source>
</evidence>
<dbReference type="SMART" id="SM01133">
    <property type="entry name" value="DeoC"/>
    <property type="match status" value="1"/>
</dbReference>
<comment type="caution">
    <text evidence="8">The sequence shown here is derived from an EMBL/GenBank/DDBJ whole genome shotgun (WGS) entry which is preliminary data.</text>
</comment>
<evidence type="ECO:0000256" key="7">
    <source>
        <dbReference type="HAMAP-Rule" id="MF_00114"/>
    </source>
</evidence>
<dbReference type="SUPFAM" id="SSF51569">
    <property type="entry name" value="Aldolase"/>
    <property type="match status" value="1"/>
</dbReference>
<dbReference type="Gene3D" id="3.20.20.70">
    <property type="entry name" value="Aldolase class I"/>
    <property type="match status" value="1"/>
</dbReference>
<dbReference type="FunCoup" id="A0A0N0RFS4">
    <property type="interactions" value="275"/>
</dbReference>
<reference evidence="9" key="1">
    <citation type="submission" date="2015-08" db="EMBL/GenBank/DDBJ databases">
        <title>Draft Genome Sequence of a Heterotrophic Facultative Anaerobic Bacterium Ardenticatena maritima Strain 110S.</title>
        <authorList>
            <person name="Kawaichi S."/>
            <person name="Yoshida T."/>
            <person name="Sako Y."/>
            <person name="Nakamura R."/>
        </authorList>
    </citation>
    <scope>NUCLEOTIDE SEQUENCE [LARGE SCALE GENOMIC DNA]</scope>
    <source>
        <strain evidence="9">110S</strain>
    </source>
</reference>
<sequence>MNEHEMQTLIEHTTQRLLLAADNIGISLPGTPHYTHIEPDLDTLHETIAAYIDHTLLKPDATRAEIDALCEEARQYTFASVCVNPFWVAYCAERLADTPVKVCTVIGFPLGANCPETKAAEAELACEHGASELDMVLNIGALKSNDLEAVARDIAAVVSAGHAHNALVKVIIETALLTDEEKVQACTIAKLVGADFVKTSTGFSKGGATVHDVALMRRVVGTALGVKASGGVRTFEDAVKMIEAGATRIGASAGVRIVKEARGDDVSSAATGNY</sequence>
<comment type="pathway">
    <text evidence="7">Carbohydrate degradation; 2-deoxy-D-ribose 1-phosphate degradation; D-glyceraldehyde 3-phosphate and acetaldehyde from 2-deoxy-alpha-D-ribose 1-phosphate: step 2/2.</text>
</comment>
<feature type="active site" description="Proton donor/acceptor" evidence="7">
    <location>
        <position position="134"/>
    </location>
</feature>
<dbReference type="STRING" id="872965.SE16_13880"/>
<dbReference type="InterPro" id="IPR002915">
    <property type="entry name" value="DeoC/FbaB/LacD_aldolase"/>
</dbReference>
<dbReference type="GO" id="GO:0005737">
    <property type="term" value="C:cytoplasm"/>
    <property type="evidence" value="ECO:0007669"/>
    <property type="project" value="UniProtKB-SubCell"/>
</dbReference>
<dbReference type="GO" id="GO:0009264">
    <property type="term" value="P:deoxyribonucleotide catabolic process"/>
    <property type="evidence" value="ECO:0007669"/>
    <property type="project" value="UniProtKB-UniRule"/>
</dbReference>
<proteinExistence type="inferred from homology"/>
<dbReference type="GO" id="GO:0006018">
    <property type="term" value="P:2-deoxyribose 1-phosphate catabolic process"/>
    <property type="evidence" value="ECO:0007669"/>
    <property type="project" value="UniProtKB-UniRule"/>
</dbReference>
<accession>A0A0N0RFS4</accession>
<dbReference type="HAMAP" id="MF_00114">
    <property type="entry name" value="DeoC_type1"/>
    <property type="match status" value="1"/>
</dbReference>
<dbReference type="InParanoid" id="A0A0N0RFS4"/>
<feature type="active site" description="Schiff-base intermediate with acetaldehyde" evidence="7">
    <location>
        <position position="198"/>
    </location>
</feature>
<evidence type="ECO:0000313" key="9">
    <source>
        <dbReference type="Proteomes" id="UP000037784"/>
    </source>
</evidence>
<keyword evidence="9" id="KW-1185">Reference proteome</keyword>
<evidence type="ECO:0000256" key="1">
    <source>
        <dbReference type="ARBA" id="ARBA00010936"/>
    </source>
</evidence>
<comment type="catalytic activity">
    <reaction evidence="5 7">
        <text>2-deoxy-D-ribose 5-phosphate = D-glyceraldehyde 3-phosphate + acetaldehyde</text>
        <dbReference type="Rhea" id="RHEA:12821"/>
        <dbReference type="ChEBI" id="CHEBI:15343"/>
        <dbReference type="ChEBI" id="CHEBI:59776"/>
        <dbReference type="ChEBI" id="CHEBI:62877"/>
        <dbReference type="EC" id="4.1.2.4"/>
    </reaction>
</comment>
<keyword evidence="2 7" id="KW-0963">Cytoplasm</keyword>
<gene>
    <name evidence="7 8" type="primary">deoC</name>
    <name evidence="8" type="ORF">ARMA_2481</name>
</gene>
<comment type="function">
    <text evidence="6 7">Catalyzes a reversible aldol reaction between acetaldehyde and D-glyceraldehyde 3-phosphate to generate 2-deoxy-D-ribose 5-phosphate.</text>
</comment>
<feature type="active site" description="Proton donor/acceptor" evidence="7">
    <location>
        <position position="227"/>
    </location>
</feature>
<comment type="similarity">
    <text evidence="1 7">Belongs to the DeoC/FbaB aldolase family. DeoC type 1 subfamily.</text>
</comment>
<dbReference type="AlphaFoldDB" id="A0A0N0RFS4"/>
<evidence type="ECO:0000256" key="5">
    <source>
        <dbReference type="ARBA" id="ARBA00048791"/>
    </source>
</evidence>
<keyword evidence="3 7" id="KW-0456">Lyase</keyword>
<dbReference type="InterPro" id="IPR011343">
    <property type="entry name" value="DeoC"/>
</dbReference>
<dbReference type="InterPro" id="IPR013785">
    <property type="entry name" value="Aldolase_TIM"/>
</dbReference>
<organism evidence="8 9">
    <name type="scientific">Ardenticatena maritima</name>
    <dbReference type="NCBI Taxonomy" id="872965"/>
    <lineage>
        <taxon>Bacteria</taxon>
        <taxon>Bacillati</taxon>
        <taxon>Chloroflexota</taxon>
        <taxon>Ardenticatenia</taxon>
        <taxon>Ardenticatenales</taxon>
        <taxon>Ardenticatenaceae</taxon>
        <taxon>Ardenticatena</taxon>
    </lineage>
</organism>
<evidence type="ECO:0000256" key="6">
    <source>
        <dbReference type="ARBA" id="ARBA00056337"/>
    </source>
</evidence>
<dbReference type="Pfam" id="PF01791">
    <property type="entry name" value="DeoC"/>
    <property type="match status" value="1"/>
</dbReference>
<dbReference type="CDD" id="cd00959">
    <property type="entry name" value="DeoC"/>
    <property type="match status" value="1"/>
</dbReference>
<dbReference type="InterPro" id="IPR028581">
    <property type="entry name" value="DeoC_typeI"/>
</dbReference>
<dbReference type="GO" id="GO:0016052">
    <property type="term" value="P:carbohydrate catabolic process"/>
    <property type="evidence" value="ECO:0007669"/>
    <property type="project" value="TreeGrafter"/>
</dbReference>
<dbReference type="PANTHER" id="PTHR10889">
    <property type="entry name" value="DEOXYRIBOSE-PHOSPHATE ALDOLASE"/>
    <property type="match status" value="1"/>
</dbReference>
<name>A0A0N0RFS4_9CHLR</name>
<dbReference type="FunFam" id="3.20.20.70:FF:000044">
    <property type="entry name" value="Deoxyribose-phosphate aldolase"/>
    <property type="match status" value="1"/>
</dbReference>
<dbReference type="GO" id="GO:0004139">
    <property type="term" value="F:deoxyribose-phosphate aldolase activity"/>
    <property type="evidence" value="ECO:0007669"/>
    <property type="project" value="UniProtKB-UniRule"/>
</dbReference>
<dbReference type="EC" id="4.1.2.4" evidence="7"/>
<evidence type="ECO:0000256" key="3">
    <source>
        <dbReference type="ARBA" id="ARBA00023239"/>
    </source>
</evidence>
<dbReference type="NCBIfam" id="TIGR00126">
    <property type="entry name" value="deoC"/>
    <property type="match status" value="1"/>
</dbReference>
<evidence type="ECO:0000256" key="4">
    <source>
        <dbReference type="ARBA" id="ARBA00023270"/>
    </source>
</evidence>
<dbReference type="RefSeq" id="WP_235472408.1">
    <property type="nucleotide sequence ID" value="NZ_BBZA01000225.1"/>
</dbReference>
<keyword evidence="4 7" id="KW-0704">Schiff base</keyword>
<comment type="subcellular location">
    <subcellularLocation>
        <location evidence="7">Cytoplasm</location>
    </subcellularLocation>
</comment>
<dbReference type="UniPathway" id="UPA00002">
    <property type="reaction ID" value="UER00468"/>
</dbReference>
<dbReference type="EMBL" id="BBZA01000225">
    <property type="protein sequence ID" value="GAP64058.1"/>
    <property type="molecule type" value="Genomic_DNA"/>
</dbReference>
<protein>
    <recommendedName>
        <fullName evidence="7">Deoxyribose-phosphate aldolase</fullName>
        <shortName evidence="7">DERA</shortName>
        <ecNumber evidence="7">4.1.2.4</ecNumber>
    </recommendedName>
    <alternativeName>
        <fullName evidence="7">2-deoxy-D-ribose 5-phosphate aldolase</fullName>
    </alternativeName>
    <alternativeName>
        <fullName evidence="7">Phosphodeoxyriboaldolase</fullName>
        <shortName evidence="7">Deoxyriboaldolase</shortName>
    </alternativeName>
</protein>
<dbReference type="PANTHER" id="PTHR10889:SF1">
    <property type="entry name" value="DEOXYRIBOSE-PHOSPHATE ALDOLASE"/>
    <property type="match status" value="1"/>
</dbReference>
<dbReference type="Proteomes" id="UP000037784">
    <property type="component" value="Unassembled WGS sequence"/>
</dbReference>
<evidence type="ECO:0000256" key="2">
    <source>
        <dbReference type="ARBA" id="ARBA00022490"/>
    </source>
</evidence>